<dbReference type="Gene3D" id="2.130.10.30">
    <property type="entry name" value="Regulator of chromosome condensation 1/beta-lactamase-inhibitor protein II"/>
    <property type="match status" value="2"/>
</dbReference>
<keyword evidence="4" id="KW-1185">Reference proteome</keyword>
<evidence type="ECO:0000313" key="4">
    <source>
        <dbReference type="Proteomes" id="UP000806542"/>
    </source>
</evidence>
<keyword evidence="2" id="KW-0472">Membrane</keyword>
<dbReference type="InterPro" id="IPR009091">
    <property type="entry name" value="RCC1/BLIP-II"/>
</dbReference>
<evidence type="ECO:0000256" key="1">
    <source>
        <dbReference type="ARBA" id="ARBA00022737"/>
    </source>
</evidence>
<dbReference type="PROSITE" id="PS00626">
    <property type="entry name" value="RCC1_2"/>
    <property type="match status" value="4"/>
</dbReference>
<dbReference type="AlphaFoldDB" id="A0A9D5RBM5"/>
<organism evidence="3 4">
    <name type="scientific">Ructibacterium gallinarum</name>
    <dbReference type="NCBI Taxonomy" id="2779355"/>
    <lineage>
        <taxon>Bacteria</taxon>
        <taxon>Bacillati</taxon>
        <taxon>Bacillota</taxon>
        <taxon>Clostridia</taxon>
        <taxon>Eubacteriales</taxon>
        <taxon>Oscillospiraceae</taxon>
        <taxon>Ructibacterium</taxon>
    </lineage>
</organism>
<dbReference type="RefSeq" id="WP_226392733.1">
    <property type="nucleotide sequence ID" value="NZ_JADCKB010000012.1"/>
</dbReference>
<comment type="caution">
    <text evidence="3">The sequence shown here is derived from an EMBL/GenBank/DDBJ whole genome shotgun (WGS) entry which is preliminary data.</text>
</comment>
<dbReference type="PANTHER" id="PTHR22870:SF408">
    <property type="entry name" value="OS09G0560450 PROTEIN"/>
    <property type="match status" value="1"/>
</dbReference>
<keyword evidence="2" id="KW-1133">Transmembrane helix</keyword>
<dbReference type="SUPFAM" id="SSF50985">
    <property type="entry name" value="RCC1/BLIP-II"/>
    <property type="match status" value="2"/>
</dbReference>
<evidence type="ECO:0000313" key="3">
    <source>
        <dbReference type="EMBL" id="MBE5040183.1"/>
    </source>
</evidence>
<dbReference type="Proteomes" id="UP000806542">
    <property type="component" value="Unassembled WGS sequence"/>
</dbReference>
<gene>
    <name evidence="3" type="ORF">INF28_06885</name>
</gene>
<sequence length="570" mass="61915">MEHERQKLIRKIEYPLIDGQPVVLLESRLYQNLDTLAIHLYLKMKNVSGKTVTDVYVDLCCFDQEVNLVSTRPELPYEGLSIPNGTEFGDDIPVSLPSLRTASITATLHRVCFSDGTVWQRHDVPSHLETAKSPDPPEGDLLFSERKAQRKAEENLWKDFSDKSSSGRKPKNAKLRKKICRIAAVTVVAAVLISGFCLWRHIQNGNDAYAQAMSLFDSRQYAEASAALDKLEKYTFSEEQTLDIRWYQALCSIQTENYSRAIRELGSLQSWRDSDRYLRQLITLLSGTTGAGEKHSAALRKDGTVVTTGDNSYGQCATSEWRNITSIACGTNHTLGLKSNGTVEAVGADESSQCALGEWHHIIDIAAGEKHSVGVTNNGRVVTAGDNSYGQCDTLDWTGIVAVAAGRNHTVGLRQDGTVVAAGDNQMGALNVSTWQNVIAIAAGNGFTAAVTKDGKVLSTGDNTYGECDTSHIENAAGISAGDFHLLALGYNGRLTVTGDNDWRQGEVALWKNLISAAGGVHHTIAISQDGTAYATGDNKSGQCEVWNWTDLGLPNGAMKSSVFADINQP</sequence>
<accession>A0A9D5RBM5</accession>
<dbReference type="EMBL" id="JADCKB010000012">
    <property type="protein sequence ID" value="MBE5040183.1"/>
    <property type="molecule type" value="Genomic_DNA"/>
</dbReference>
<keyword evidence="2" id="KW-0812">Transmembrane</keyword>
<feature type="transmembrane region" description="Helical" evidence="2">
    <location>
        <begin position="179"/>
        <end position="202"/>
    </location>
</feature>
<evidence type="ECO:0000256" key="2">
    <source>
        <dbReference type="SAM" id="Phobius"/>
    </source>
</evidence>
<keyword evidence="1" id="KW-0677">Repeat</keyword>
<evidence type="ECO:0008006" key="5">
    <source>
        <dbReference type="Google" id="ProtNLM"/>
    </source>
</evidence>
<name>A0A9D5RBM5_9FIRM</name>
<reference evidence="3" key="1">
    <citation type="submission" date="2020-10" db="EMBL/GenBank/DDBJ databases">
        <title>ChiBAC.</title>
        <authorList>
            <person name="Zenner C."/>
            <person name="Hitch T.C.A."/>
            <person name="Clavel T."/>
        </authorList>
    </citation>
    <scope>NUCLEOTIDE SEQUENCE</scope>
    <source>
        <strain evidence="3">DSM 107454</strain>
    </source>
</reference>
<protein>
    <recommendedName>
        <fullName evidence="5">Regulator of chromosome condensation (RCC1) repeat-containing protein</fullName>
    </recommendedName>
</protein>
<dbReference type="PANTHER" id="PTHR22870">
    <property type="entry name" value="REGULATOR OF CHROMOSOME CONDENSATION"/>
    <property type="match status" value="1"/>
</dbReference>
<proteinExistence type="predicted"/>
<dbReference type="InterPro" id="IPR051210">
    <property type="entry name" value="Ub_ligase/GEF_domain"/>
</dbReference>
<dbReference type="Pfam" id="PF13540">
    <property type="entry name" value="RCC1_2"/>
    <property type="match status" value="6"/>
</dbReference>
<dbReference type="InterPro" id="IPR000408">
    <property type="entry name" value="Reg_chr_condens"/>
</dbReference>